<dbReference type="Proteomes" id="UP000281340">
    <property type="component" value="Unassembled WGS sequence"/>
</dbReference>
<organism evidence="3 4">
    <name type="scientific">Escherichia coli</name>
    <dbReference type="NCBI Taxonomy" id="562"/>
    <lineage>
        <taxon>Bacteria</taxon>
        <taxon>Pseudomonadati</taxon>
        <taxon>Pseudomonadota</taxon>
        <taxon>Gammaproteobacteria</taxon>
        <taxon>Enterobacterales</taxon>
        <taxon>Enterobacteriaceae</taxon>
        <taxon>Escherichia</taxon>
    </lineage>
</organism>
<dbReference type="GO" id="GO:0009279">
    <property type="term" value="C:cell outer membrane"/>
    <property type="evidence" value="ECO:0007669"/>
    <property type="project" value="TreeGrafter"/>
</dbReference>
<dbReference type="Pfam" id="PF02369">
    <property type="entry name" value="Big_1"/>
    <property type="match status" value="1"/>
</dbReference>
<dbReference type="InterPro" id="IPR022409">
    <property type="entry name" value="PKD/Chitinase_dom"/>
</dbReference>
<feature type="domain" description="Big-1" evidence="2">
    <location>
        <begin position="30"/>
        <end position="127"/>
    </location>
</feature>
<dbReference type="PROSITE" id="PS51127">
    <property type="entry name" value="BIG1"/>
    <property type="match status" value="1"/>
</dbReference>
<evidence type="ECO:0000313" key="4">
    <source>
        <dbReference type="Proteomes" id="UP000281340"/>
    </source>
</evidence>
<dbReference type="SMART" id="SM00634">
    <property type="entry name" value="BID_1"/>
    <property type="match status" value="1"/>
</dbReference>
<accession>A0A3L9GC37</accession>
<dbReference type="PANTHER" id="PTHR39576:SF2">
    <property type="entry name" value="ATTACHING AND EFFACING PROTEIN HOMOLOG-RELATED"/>
    <property type="match status" value="1"/>
</dbReference>
<proteinExistence type="inferred from homology"/>
<dbReference type="SUPFAM" id="SSF49373">
    <property type="entry name" value="Invasin/intimin cell-adhesion fragments"/>
    <property type="match status" value="1"/>
</dbReference>
<dbReference type="AlphaFoldDB" id="A0A3L9GC37"/>
<dbReference type="InterPro" id="IPR051715">
    <property type="entry name" value="Intimin-Invasin_domain"/>
</dbReference>
<dbReference type="FunFam" id="2.60.40.10:FF:000182">
    <property type="entry name" value="Gamma intimin"/>
    <property type="match status" value="1"/>
</dbReference>
<feature type="non-terminal residue" evidence="3">
    <location>
        <position position="137"/>
    </location>
</feature>
<gene>
    <name evidence="3" type="ORF">EAI46_35565</name>
</gene>
<comment type="similarity">
    <text evidence="1">Belongs to the intimin/invasin family.</text>
</comment>
<dbReference type="SMART" id="SM00089">
    <property type="entry name" value="PKD"/>
    <property type="match status" value="1"/>
</dbReference>
<sequence length="137" mass="14145">MGVHTAEATLPNGNNDTKIVNIAPDASNAQVTLNIPAQQVVTNNSDSVQLTATVKDPSNHPVAGITVNFTMPQDVAANFTLENNGIAITQANGEAHVTLKGKKAGTHTVTATLSNNNTSDSQPVTFVADKTSALVVL</sequence>
<dbReference type="InterPro" id="IPR008964">
    <property type="entry name" value="Invasin/intimin_cell_adhesion"/>
</dbReference>
<evidence type="ECO:0000259" key="2">
    <source>
        <dbReference type="PROSITE" id="PS51127"/>
    </source>
</evidence>
<dbReference type="Gene3D" id="2.60.40.10">
    <property type="entry name" value="Immunoglobulins"/>
    <property type="match status" value="1"/>
</dbReference>
<reference evidence="3 4" key="1">
    <citation type="submission" date="2018-10" db="EMBL/GenBank/DDBJ databases">
        <title>Comparison of Escherichia coli isolates recovered from retail chicken and from chicken fecal samples by antimicrobial susceptibility test and whole genome sequencing.</title>
        <authorList>
            <person name="Tang B."/>
            <person name="Ma Y."/>
            <person name="He X."/>
            <person name="Cao L."/>
            <person name="Xia X."/>
            <person name="Yang H."/>
        </authorList>
    </citation>
    <scope>NUCLEOTIDE SEQUENCE [LARGE SCALE GENOMIC DNA]</scope>
    <source>
        <strain evidence="3 4">CMJH98b</strain>
    </source>
</reference>
<dbReference type="PANTHER" id="PTHR39576">
    <property type="entry name" value="ATTACHING AND EFFACING PROTEIN HOMOLOG-RELATED-RELATED"/>
    <property type="match status" value="1"/>
</dbReference>
<evidence type="ECO:0000256" key="1">
    <source>
        <dbReference type="ARBA" id="ARBA00010116"/>
    </source>
</evidence>
<dbReference type="InterPro" id="IPR003344">
    <property type="entry name" value="Big_1_dom"/>
</dbReference>
<dbReference type="EMBL" id="RDDM01001544">
    <property type="protein sequence ID" value="RLY35215.1"/>
    <property type="molecule type" value="Genomic_DNA"/>
</dbReference>
<comment type="caution">
    <text evidence="3">The sequence shown here is derived from an EMBL/GenBank/DDBJ whole genome shotgun (WGS) entry which is preliminary data.</text>
</comment>
<dbReference type="InterPro" id="IPR013783">
    <property type="entry name" value="Ig-like_fold"/>
</dbReference>
<name>A0A3L9GC37_ECOLX</name>
<evidence type="ECO:0000313" key="3">
    <source>
        <dbReference type="EMBL" id="RLY35215.1"/>
    </source>
</evidence>
<protein>
    <submittedName>
        <fullName evidence="3">Invasin</fullName>
    </submittedName>
</protein>